<name>A0ABS5SQZ0_9PROT</name>
<dbReference type="EMBL" id="JABLUU010000022">
    <property type="protein sequence ID" value="MBT0676653.1"/>
    <property type="molecule type" value="Genomic_DNA"/>
</dbReference>
<evidence type="ECO:0000313" key="1">
    <source>
        <dbReference type="EMBL" id="MBT0676653.1"/>
    </source>
</evidence>
<organism evidence="1 2">
    <name type="scientific">Komagataeibacter oboediens</name>
    <dbReference type="NCBI Taxonomy" id="65958"/>
    <lineage>
        <taxon>Bacteria</taxon>
        <taxon>Pseudomonadati</taxon>
        <taxon>Pseudomonadota</taxon>
        <taxon>Alphaproteobacteria</taxon>
        <taxon>Acetobacterales</taxon>
        <taxon>Acetobacteraceae</taxon>
        <taxon>Komagataeibacter</taxon>
    </lineage>
</organism>
<keyword evidence="2" id="KW-1185">Reference proteome</keyword>
<reference evidence="1 2" key="1">
    <citation type="journal article" date="2021" name="Astrobiology">
        <title>Bacterial Cellulose Retains Robustness but Its Synthesis Declines After Exposure to a Mars-Like Environment Simulated Outside the International Space Station.</title>
        <authorList>
            <person name="Orlovska I."/>
            <person name="Podolich O."/>
            <person name="Kukharenko O."/>
            <person name="Zaets I."/>
            <person name="Reva O."/>
            <person name="Khirunenko L."/>
            <person name="Zmejkoski D."/>
            <person name="Rogalsky S."/>
            <person name="Barh D."/>
            <person name="Tiwari S."/>
            <person name="Kumavath R."/>
            <person name="Goes-Neto A."/>
            <person name="Azevedo V."/>
            <person name="Brenig B."/>
            <person name="Ghosh P."/>
            <person name="de Vera J.P."/>
            <person name="Kozyrovska N."/>
        </authorList>
    </citation>
    <scope>NUCLEOTIDE SEQUENCE [LARGE SCALE GENOMIC DNA]</scope>
    <source>
        <strain evidence="1 2">IMBG 311</strain>
    </source>
</reference>
<protein>
    <submittedName>
        <fullName evidence="1">Uncharacterized protein</fullName>
    </submittedName>
</protein>
<dbReference type="RefSeq" id="WP_214164746.1">
    <property type="nucleotide sequence ID" value="NZ_JABLUU010000022.1"/>
</dbReference>
<proteinExistence type="predicted"/>
<sequence length="95" mass="10663">MKQDFTPIPPGDLVGLLPVKEQEAAINMHHQFRTNFMAVAGYRAQGSLHAARFAARVADARMEDLERLVMGRFMAEGPEIEAVTFRHAQARRVQS</sequence>
<comment type="caution">
    <text evidence="1">The sequence shown here is derived from an EMBL/GenBank/DDBJ whole genome shotgun (WGS) entry which is preliminary data.</text>
</comment>
<gene>
    <name evidence="1" type="ORF">HNO79_14825</name>
</gene>
<dbReference type="Proteomes" id="UP001519538">
    <property type="component" value="Unassembled WGS sequence"/>
</dbReference>
<accession>A0ABS5SQZ0</accession>
<dbReference type="GeneID" id="79189023"/>
<evidence type="ECO:0000313" key="2">
    <source>
        <dbReference type="Proteomes" id="UP001519538"/>
    </source>
</evidence>